<protein>
    <recommendedName>
        <fullName evidence="3">Nucleolar protein 16</fullName>
    </recommendedName>
</protein>
<dbReference type="GO" id="GO:0005730">
    <property type="term" value="C:nucleolus"/>
    <property type="evidence" value="ECO:0007669"/>
    <property type="project" value="UniProtKB-SubCell"/>
</dbReference>
<name>A0A9C6T8K2_DROAB</name>
<sequence>MKIRRNHVRKRYRYNVNRKTMNKTRKSTGKIKDPEMKKMWIEGKRVGTNFSEMGLAKDPNKAVGIPNYKRERLEAAKIVNGFVEEDLDDEDLKPRSSKTDPEDLKPKRGHIVQELEQMAVDRRPDPEFRLPKGVVKELSYFLNKHKFNYKAMVTDRRNHDQLTWKQFRMKIRRFMLIPEQFNEYLQQKKLPIDVKPDWPEYESDSEWK</sequence>
<keyword evidence="5" id="KW-1185">Reference proteome</keyword>
<reference evidence="6" key="1">
    <citation type="submission" date="2025-08" db="UniProtKB">
        <authorList>
            <consortium name="RefSeq"/>
        </authorList>
    </citation>
    <scope>IDENTIFICATION</scope>
    <source>
        <strain evidence="6">15112-1751.03</strain>
        <tissue evidence="6">Whole Adult</tissue>
    </source>
</reference>
<comment type="similarity">
    <text evidence="2">Belongs to the NOP16 family.</text>
</comment>
<dbReference type="OrthoDB" id="285729at2759"/>
<accession>A0A9C6T8K2</accession>
<dbReference type="GeneID" id="127566044"/>
<dbReference type="GO" id="GO:0042273">
    <property type="term" value="P:ribosomal large subunit biogenesis"/>
    <property type="evidence" value="ECO:0007669"/>
    <property type="project" value="TreeGrafter"/>
</dbReference>
<dbReference type="Pfam" id="PF09420">
    <property type="entry name" value="Nop16"/>
    <property type="match status" value="2"/>
</dbReference>
<dbReference type="PANTHER" id="PTHR13243">
    <property type="entry name" value="HSPC111 PROTEIN-RELATED"/>
    <property type="match status" value="1"/>
</dbReference>
<evidence type="ECO:0000256" key="2">
    <source>
        <dbReference type="ARBA" id="ARBA00008479"/>
    </source>
</evidence>
<dbReference type="AlphaFoldDB" id="A0A9C6T8K2"/>
<evidence type="ECO:0000256" key="1">
    <source>
        <dbReference type="ARBA" id="ARBA00004604"/>
    </source>
</evidence>
<keyword evidence="4" id="KW-0539">Nucleus</keyword>
<proteinExistence type="inferred from homology"/>
<evidence type="ECO:0000313" key="6">
    <source>
        <dbReference type="RefSeq" id="XP_051863448.1"/>
    </source>
</evidence>
<organism evidence="5 6">
    <name type="scientific">Drosophila albomicans</name>
    <name type="common">Fruit fly</name>
    <dbReference type="NCBI Taxonomy" id="7291"/>
    <lineage>
        <taxon>Eukaryota</taxon>
        <taxon>Metazoa</taxon>
        <taxon>Ecdysozoa</taxon>
        <taxon>Arthropoda</taxon>
        <taxon>Hexapoda</taxon>
        <taxon>Insecta</taxon>
        <taxon>Pterygota</taxon>
        <taxon>Neoptera</taxon>
        <taxon>Endopterygota</taxon>
        <taxon>Diptera</taxon>
        <taxon>Brachycera</taxon>
        <taxon>Muscomorpha</taxon>
        <taxon>Ephydroidea</taxon>
        <taxon>Drosophilidae</taxon>
        <taxon>Drosophila</taxon>
    </lineage>
</organism>
<dbReference type="InterPro" id="IPR019002">
    <property type="entry name" value="Ribosome_biogenesis_Nop16"/>
</dbReference>
<dbReference type="PANTHER" id="PTHR13243:SF1">
    <property type="entry name" value="NUCLEOLAR PROTEIN 16"/>
    <property type="match status" value="1"/>
</dbReference>
<evidence type="ECO:0000256" key="4">
    <source>
        <dbReference type="ARBA" id="ARBA00023242"/>
    </source>
</evidence>
<dbReference type="RefSeq" id="XP_051863448.1">
    <property type="nucleotide sequence ID" value="XM_052007488.1"/>
</dbReference>
<evidence type="ECO:0000256" key="3">
    <source>
        <dbReference type="ARBA" id="ARBA00015522"/>
    </source>
</evidence>
<gene>
    <name evidence="6" type="primary">LOC127566044</name>
</gene>
<dbReference type="Proteomes" id="UP000515160">
    <property type="component" value="Chromosome 2R"/>
</dbReference>
<comment type="subcellular location">
    <subcellularLocation>
        <location evidence="1">Nucleus</location>
        <location evidence="1">Nucleolus</location>
    </subcellularLocation>
</comment>
<evidence type="ECO:0000313" key="5">
    <source>
        <dbReference type="Proteomes" id="UP000515160"/>
    </source>
</evidence>